<dbReference type="PROSITE" id="PS00108">
    <property type="entry name" value="PROTEIN_KINASE_ST"/>
    <property type="match status" value="1"/>
</dbReference>
<proteinExistence type="inferred from homology"/>
<dbReference type="PANTHER" id="PTHR22984:SF11">
    <property type="entry name" value="AURORA KINASE-RELATED"/>
    <property type="match status" value="1"/>
</dbReference>
<evidence type="ECO:0000313" key="13">
    <source>
        <dbReference type="Proteomes" id="UP001501940"/>
    </source>
</evidence>
<evidence type="ECO:0000256" key="7">
    <source>
        <dbReference type="ARBA" id="ARBA00022840"/>
    </source>
</evidence>
<evidence type="ECO:0000256" key="8">
    <source>
        <dbReference type="ARBA" id="ARBA00047899"/>
    </source>
</evidence>
<dbReference type="Gene3D" id="3.30.200.20">
    <property type="entry name" value="Phosphorylase Kinase, domain 1"/>
    <property type="match status" value="1"/>
</dbReference>
<keyword evidence="7" id="KW-0067">ATP-binding</keyword>
<evidence type="ECO:0000256" key="5">
    <source>
        <dbReference type="ARBA" id="ARBA00022741"/>
    </source>
</evidence>
<dbReference type="Ensembl" id="ENSAOCT00000081158.1">
    <property type="protein sequence ID" value="ENSAOCP00000075439.1"/>
    <property type="gene ID" value="ENSAOCG00000013011.2"/>
</dbReference>
<keyword evidence="13" id="KW-1185">Reference proteome</keyword>
<dbReference type="FunFam" id="3.30.200.20:FF:000475">
    <property type="entry name" value="Serine/threonine-protein kinase"/>
    <property type="match status" value="1"/>
</dbReference>
<dbReference type="PANTHER" id="PTHR22984">
    <property type="entry name" value="SERINE/THREONINE-PROTEIN KINASE PIM"/>
    <property type="match status" value="1"/>
</dbReference>
<dbReference type="SUPFAM" id="SSF56112">
    <property type="entry name" value="Protein kinase-like (PK-like)"/>
    <property type="match status" value="1"/>
</dbReference>
<evidence type="ECO:0000313" key="12">
    <source>
        <dbReference type="Ensembl" id="ENSAOCP00000075439.1"/>
    </source>
</evidence>
<evidence type="ECO:0000256" key="2">
    <source>
        <dbReference type="ARBA" id="ARBA00012513"/>
    </source>
</evidence>
<sequence>MNQDTTRKNSCTVHQPAGSSQDSRTRSLKRKASLDRTNSRKRTRVSEPVEPSTSDFIPVPSLSQEDEEKPSFHPSDTIPADPVRVNSDPLEGCSKHRQGGKRKASDAGEGPSRKQMRNQDLVVKEDEDKDERAQFEALYQEQYHLGEGGCGCVFAGYRKSDNLQVAIKHIPKDSTCYKEMEKNKLQLPTEVFIMLKLHNVKASGSVGSSAPIGLVDWFDLNQELILILERPVPSKDLLMYVWDNGASPEEDEAKIILKQLIDAAIHLENTNIFHRDIKMENILLETGSGVPRLRLIDFGLSCVVTERSRYQVFYGTPQHIPPEWYSTNTYTAGPTTVWQIGVVLFDMLHRLTRFDTTRFLDNELTVSRSLSEGKKKQTCQQKLNCSSIRCTSLTFFSFVLPPDCKDLLQKCFTENPEQRPMLKELRCHPWLR</sequence>
<dbReference type="InterPro" id="IPR011009">
    <property type="entry name" value="Kinase-like_dom_sf"/>
</dbReference>
<keyword evidence="5" id="KW-0547">Nucleotide-binding</keyword>
<reference evidence="12" key="2">
    <citation type="submission" date="2025-08" db="UniProtKB">
        <authorList>
            <consortium name="Ensembl"/>
        </authorList>
    </citation>
    <scope>IDENTIFICATION</scope>
</reference>
<feature type="compositionally biased region" description="Polar residues" evidence="10">
    <location>
        <begin position="1"/>
        <end position="22"/>
    </location>
</feature>
<feature type="region of interest" description="Disordered" evidence="10">
    <location>
        <begin position="1"/>
        <end position="128"/>
    </location>
</feature>
<dbReference type="PROSITE" id="PS50011">
    <property type="entry name" value="PROTEIN_KINASE_DOM"/>
    <property type="match status" value="1"/>
</dbReference>
<evidence type="ECO:0000256" key="1">
    <source>
        <dbReference type="ARBA" id="ARBA00005505"/>
    </source>
</evidence>
<evidence type="ECO:0000256" key="4">
    <source>
        <dbReference type="ARBA" id="ARBA00022679"/>
    </source>
</evidence>
<reference evidence="12 13" key="1">
    <citation type="submission" date="2022-01" db="EMBL/GenBank/DDBJ databases">
        <title>A chromosome-scale genome assembly of the false clownfish, Amphiprion ocellaris.</title>
        <authorList>
            <person name="Ryu T."/>
        </authorList>
    </citation>
    <scope>NUCLEOTIDE SEQUENCE [LARGE SCALE GENOMIC DNA]</scope>
</reference>
<keyword evidence="4" id="KW-0808">Transferase</keyword>
<evidence type="ECO:0000256" key="3">
    <source>
        <dbReference type="ARBA" id="ARBA00022527"/>
    </source>
</evidence>
<evidence type="ECO:0000256" key="9">
    <source>
        <dbReference type="ARBA" id="ARBA00048679"/>
    </source>
</evidence>
<keyword evidence="3" id="KW-0723">Serine/threonine-protein kinase</keyword>
<evidence type="ECO:0000256" key="6">
    <source>
        <dbReference type="ARBA" id="ARBA00022777"/>
    </source>
</evidence>
<dbReference type="InterPro" id="IPR008271">
    <property type="entry name" value="Ser/Thr_kinase_AS"/>
</dbReference>
<dbReference type="EC" id="2.7.11.1" evidence="2"/>
<keyword evidence="6" id="KW-0418">Kinase</keyword>
<protein>
    <recommendedName>
        <fullName evidence="2">non-specific serine/threonine protein kinase</fullName>
        <ecNumber evidence="2">2.7.11.1</ecNumber>
    </recommendedName>
</protein>
<dbReference type="GO" id="GO:0005737">
    <property type="term" value="C:cytoplasm"/>
    <property type="evidence" value="ECO:0007669"/>
    <property type="project" value="TreeGrafter"/>
</dbReference>
<comment type="similarity">
    <text evidence="1">Belongs to the protein kinase superfamily. CAMK Ser/Thr protein kinase family. PIM subfamily.</text>
</comment>
<dbReference type="GO" id="GO:0005524">
    <property type="term" value="F:ATP binding"/>
    <property type="evidence" value="ECO:0007669"/>
    <property type="project" value="UniProtKB-KW"/>
</dbReference>
<name>A0AAQ6ADW7_AMPOC</name>
<dbReference type="GO" id="GO:0043066">
    <property type="term" value="P:negative regulation of apoptotic process"/>
    <property type="evidence" value="ECO:0007669"/>
    <property type="project" value="TreeGrafter"/>
</dbReference>
<dbReference type="Gene3D" id="1.10.510.10">
    <property type="entry name" value="Transferase(Phosphotransferase) domain 1"/>
    <property type="match status" value="1"/>
</dbReference>
<dbReference type="InterPro" id="IPR051138">
    <property type="entry name" value="PIM_Ser/Thr_kinase"/>
</dbReference>
<evidence type="ECO:0000256" key="10">
    <source>
        <dbReference type="SAM" id="MobiDB-lite"/>
    </source>
</evidence>
<dbReference type="AlphaFoldDB" id="A0AAQ6ADW7"/>
<dbReference type="Proteomes" id="UP001501940">
    <property type="component" value="Chromosome 16"/>
</dbReference>
<accession>A0AAQ6ADW7</accession>
<dbReference type="InterPro" id="IPR000719">
    <property type="entry name" value="Prot_kinase_dom"/>
</dbReference>
<evidence type="ECO:0000259" key="11">
    <source>
        <dbReference type="PROSITE" id="PS50011"/>
    </source>
</evidence>
<dbReference type="GO" id="GO:0004674">
    <property type="term" value="F:protein serine/threonine kinase activity"/>
    <property type="evidence" value="ECO:0007669"/>
    <property type="project" value="UniProtKB-KW"/>
</dbReference>
<comment type="catalytic activity">
    <reaction evidence="8">
        <text>L-threonyl-[protein] + ATP = O-phospho-L-threonyl-[protein] + ADP + H(+)</text>
        <dbReference type="Rhea" id="RHEA:46608"/>
        <dbReference type="Rhea" id="RHEA-COMP:11060"/>
        <dbReference type="Rhea" id="RHEA-COMP:11605"/>
        <dbReference type="ChEBI" id="CHEBI:15378"/>
        <dbReference type="ChEBI" id="CHEBI:30013"/>
        <dbReference type="ChEBI" id="CHEBI:30616"/>
        <dbReference type="ChEBI" id="CHEBI:61977"/>
        <dbReference type="ChEBI" id="CHEBI:456216"/>
        <dbReference type="EC" id="2.7.11.1"/>
    </reaction>
</comment>
<dbReference type="Pfam" id="PF00069">
    <property type="entry name" value="Pkinase"/>
    <property type="match status" value="1"/>
</dbReference>
<comment type="catalytic activity">
    <reaction evidence="9">
        <text>L-seryl-[protein] + ATP = O-phospho-L-seryl-[protein] + ADP + H(+)</text>
        <dbReference type="Rhea" id="RHEA:17989"/>
        <dbReference type="Rhea" id="RHEA-COMP:9863"/>
        <dbReference type="Rhea" id="RHEA-COMP:11604"/>
        <dbReference type="ChEBI" id="CHEBI:15378"/>
        <dbReference type="ChEBI" id="CHEBI:29999"/>
        <dbReference type="ChEBI" id="CHEBI:30616"/>
        <dbReference type="ChEBI" id="CHEBI:83421"/>
        <dbReference type="ChEBI" id="CHEBI:456216"/>
        <dbReference type="EC" id="2.7.11.1"/>
    </reaction>
</comment>
<feature type="domain" description="Protein kinase" evidence="11">
    <location>
        <begin position="139"/>
        <end position="431"/>
    </location>
</feature>
<dbReference type="SMART" id="SM00220">
    <property type="entry name" value="S_TKc"/>
    <property type="match status" value="1"/>
</dbReference>
<reference evidence="12" key="3">
    <citation type="submission" date="2025-09" db="UniProtKB">
        <authorList>
            <consortium name="Ensembl"/>
        </authorList>
    </citation>
    <scope>IDENTIFICATION</scope>
</reference>
<dbReference type="GO" id="GO:0007346">
    <property type="term" value="P:regulation of mitotic cell cycle"/>
    <property type="evidence" value="ECO:0007669"/>
    <property type="project" value="TreeGrafter"/>
</dbReference>
<dbReference type="GeneTree" id="ENSGT00950000182996"/>
<organism evidence="12 13">
    <name type="scientific">Amphiprion ocellaris</name>
    <name type="common">Clown anemonefish</name>
    <dbReference type="NCBI Taxonomy" id="80972"/>
    <lineage>
        <taxon>Eukaryota</taxon>
        <taxon>Metazoa</taxon>
        <taxon>Chordata</taxon>
        <taxon>Craniata</taxon>
        <taxon>Vertebrata</taxon>
        <taxon>Euteleostomi</taxon>
        <taxon>Actinopterygii</taxon>
        <taxon>Neopterygii</taxon>
        <taxon>Teleostei</taxon>
        <taxon>Neoteleostei</taxon>
        <taxon>Acanthomorphata</taxon>
        <taxon>Ovalentaria</taxon>
        <taxon>Pomacentridae</taxon>
        <taxon>Amphiprion</taxon>
    </lineage>
</organism>